<accession>A0AAN7WPS4</accession>
<keyword evidence="3" id="KW-0808">Transferase</keyword>
<dbReference type="AlphaFoldDB" id="A0AAN7WPS4"/>
<feature type="transmembrane region" description="Helical" evidence="12">
    <location>
        <begin position="212"/>
        <end position="232"/>
    </location>
</feature>
<dbReference type="EMBL" id="JAWIZZ010000031">
    <property type="protein sequence ID" value="KAK5781743.1"/>
    <property type="molecule type" value="Genomic_DNA"/>
</dbReference>
<feature type="repeat" description="ANK" evidence="10">
    <location>
        <begin position="602"/>
        <end position="635"/>
    </location>
</feature>
<evidence type="ECO:0000256" key="1">
    <source>
        <dbReference type="ARBA" id="ARBA00004477"/>
    </source>
</evidence>
<dbReference type="GO" id="GO:0005789">
    <property type="term" value="C:endoplasmic reticulum membrane"/>
    <property type="evidence" value="ECO:0007669"/>
    <property type="project" value="UniProtKB-SubCell"/>
</dbReference>
<organism evidence="13 14">
    <name type="scientific">Arxiozyma heterogenica</name>
    <dbReference type="NCBI Taxonomy" id="278026"/>
    <lineage>
        <taxon>Eukaryota</taxon>
        <taxon>Fungi</taxon>
        <taxon>Dikarya</taxon>
        <taxon>Ascomycota</taxon>
        <taxon>Saccharomycotina</taxon>
        <taxon>Saccharomycetes</taxon>
        <taxon>Saccharomycetales</taxon>
        <taxon>Saccharomycetaceae</taxon>
        <taxon>Arxiozyma</taxon>
    </lineage>
</organism>
<evidence type="ECO:0000256" key="7">
    <source>
        <dbReference type="ARBA" id="ARBA00023136"/>
    </source>
</evidence>
<dbReference type="Pfam" id="PF03062">
    <property type="entry name" value="MBOAT"/>
    <property type="match status" value="1"/>
</dbReference>
<dbReference type="GO" id="GO:0008204">
    <property type="term" value="P:ergosterol metabolic process"/>
    <property type="evidence" value="ECO:0007669"/>
    <property type="project" value="TreeGrafter"/>
</dbReference>
<comment type="caution">
    <text evidence="13">The sequence shown here is derived from an EMBL/GenBank/DDBJ whole genome shotgun (WGS) entry which is preliminary data.</text>
</comment>
<dbReference type="InterPro" id="IPR014371">
    <property type="entry name" value="Oat_ACAT_DAG_ARE"/>
</dbReference>
<evidence type="ECO:0000256" key="6">
    <source>
        <dbReference type="ARBA" id="ARBA00022989"/>
    </source>
</evidence>
<name>A0AAN7WPS4_9SACH</name>
<evidence type="ECO:0000256" key="10">
    <source>
        <dbReference type="PROSITE-ProRule" id="PRU00023"/>
    </source>
</evidence>
<keyword evidence="5" id="KW-0256">Endoplasmic reticulum</keyword>
<feature type="compositionally biased region" description="Low complexity" evidence="11">
    <location>
        <begin position="158"/>
        <end position="176"/>
    </location>
</feature>
<evidence type="ECO:0000256" key="2">
    <source>
        <dbReference type="ARBA" id="ARBA00009010"/>
    </source>
</evidence>
<feature type="transmembrane region" description="Helical" evidence="12">
    <location>
        <begin position="397"/>
        <end position="415"/>
    </location>
</feature>
<dbReference type="PROSITE" id="PS50088">
    <property type="entry name" value="ANK_REPEAT"/>
    <property type="match status" value="1"/>
</dbReference>
<sequence>MTVEENNLLQDEQFLKIQKLNSIDGTGRRRSLVYDKPVPGLDINHDRSSELVKDPLGVDSLANDGNSAIKPVVTSIDDVEGRDSILKNYLARLHQMEKRRYRKGQESVISFFSDVGFDTRPSMLDATIAEPIITSFDGPVLEKQIKAVEKSKRFSKQSLSSTSLNDSTTSPTPTLTNDDEKSLDKKSVDSDSNSSNRHEKNRVVMITYESDFTGMYIMMWMLFGWIAIRGLVDYSVSHNGDLLNMPILKAMTERWGQIFLFDVIMWLTSFVTVFIQYLVKWKVIEWDVTGRYLSVFLELAHATFFNYISSMYLNFNWITRVFIFLHSMVILMKFHSFAFFNGYLWNIKKELDYSKAALAKYKDVASQDIIETLKRSQEFCEFELSSQNSTIKFPDNISFKSYFMFTLFPTLIYQFEYPRTERIRWWYVVEKLCAIFGIIFLMIMNAQLFVYPACDNVRKLRGQSSLDLKTRTKEWFYLLAEIIPPITIEYLLVFYLIWDAILNCVAELTRFADRYFYGDWWNCVVWSEFARIWNVPVHKFLLRHIYHSSMNHWKLSTVQATMFTFFLSAILHELSASDGRTDLVEKFLTAGTGLTANSKDPNGYTPIHAAAAYGHVDLLRKLCKEYHGDINIKDSDGDTPLHHCEDMNTAQVIIEELNGDHKIVNNEGKTALQVFEEDGEFPELIDYMRVKCGIPVQLDSFGIRKEDLQQFKENLRFTLENDPVDESNPESIERRKRLEEILQSENCEQELENYVRDMIRESRILDQDGNEFQESDQPSNKRRK</sequence>
<comment type="function">
    <text evidence="9">Sterol O-acyltransferase that catalyzes the formation of stery esters.</text>
</comment>
<evidence type="ECO:0000256" key="4">
    <source>
        <dbReference type="ARBA" id="ARBA00022692"/>
    </source>
</evidence>
<keyword evidence="10" id="KW-0040">ANK repeat</keyword>
<evidence type="ECO:0000256" key="8">
    <source>
        <dbReference type="ARBA" id="ARBA00023315"/>
    </source>
</evidence>
<feature type="transmembrane region" description="Helical" evidence="12">
    <location>
        <begin position="321"/>
        <end position="345"/>
    </location>
</feature>
<evidence type="ECO:0000256" key="3">
    <source>
        <dbReference type="ARBA" id="ARBA00022679"/>
    </source>
</evidence>
<proteinExistence type="inferred from homology"/>
<dbReference type="InterPro" id="IPR004299">
    <property type="entry name" value="MBOAT_fam"/>
</dbReference>
<dbReference type="Pfam" id="PF13857">
    <property type="entry name" value="Ank_5"/>
    <property type="match status" value="1"/>
</dbReference>
<gene>
    <name evidence="13" type="ORF">RI543_000929</name>
</gene>
<keyword evidence="8" id="KW-0012">Acyltransferase</keyword>
<comment type="similarity">
    <text evidence="2">Belongs to the membrane-bound acyltransferase family. Sterol o-acyltransferase subfamily.</text>
</comment>
<evidence type="ECO:0000313" key="13">
    <source>
        <dbReference type="EMBL" id="KAK5781743.1"/>
    </source>
</evidence>
<keyword evidence="7 12" id="KW-0472">Membrane</keyword>
<feature type="transmembrane region" description="Helical" evidence="12">
    <location>
        <begin position="475"/>
        <end position="498"/>
    </location>
</feature>
<evidence type="ECO:0000256" key="12">
    <source>
        <dbReference type="SAM" id="Phobius"/>
    </source>
</evidence>
<dbReference type="InterPro" id="IPR036770">
    <property type="entry name" value="Ankyrin_rpt-contain_sf"/>
</dbReference>
<keyword evidence="4 12" id="KW-0812">Transmembrane</keyword>
<protein>
    <recommendedName>
        <fullName evidence="15">ANK_REP_REGION domain-containing protein</fullName>
    </recommendedName>
</protein>
<keyword evidence="14" id="KW-1185">Reference proteome</keyword>
<feature type="region of interest" description="Disordered" evidence="11">
    <location>
        <begin position="765"/>
        <end position="784"/>
    </location>
</feature>
<dbReference type="PROSITE" id="PS50297">
    <property type="entry name" value="ANK_REP_REGION"/>
    <property type="match status" value="1"/>
</dbReference>
<evidence type="ECO:0000256" key="11">
    <source>
        <dbReference type="SAM" id="MobiDB-lite"/>
    </source>
</evidence>
<feature type="compositionally biased region" description="Basic and acidic residues" evidence="11">
    <location>
        <begin position="178"/>
        <end position="189"/>
    </location>
</feature>
<dbReference type="InterPro" id="IPR002110">
    <property type="entry name" value="Ankyrin_rpt"/>
</dbReference>
<feature type="transmembrane region" description="Helical" evidence="12">
    <location>
        <begin position="291"/>
        <end position="309"/>
    </location>
</feature>
<dbReference type="Gene3D" id="1.25.40.20">
    <property type="entry name" value="Ankyrin repeat-containing domain"/>
    <property type="match status" value="1"/>
</dbReference>
<evidence type="ECO:0008006" key="15">
    <source>
        <dbReference type="Google" id="ProtNLM"/>
    </source>
</evidence>
<reference evidence="14" key="1">
    <citation type="submission" date="2023-07" db="EMBL/GenBank/DDBJ databases">
        <title>A draft genome of Kazachstania heterogenica Y-27499.</title>
        <authorList>
            <person name="Donic C."/>
            <person name="Kralova J.S."/>
            <person name="Fidel L."/>
            <person name="Ben-Dor S."/>
            <person name="Jung S."/>
        </authorList>
    </citation>
    <scope>NUCLEOTIDE SEQUENCE [LARGE SCALE GENOMIC DNA]</scope>
    <source>
        <strain evidence="14">Y27499</strain>
    </source>
</reference>
<evidence type="ECO:0000256" key="9">
    <source>
        <dbReference type="ARBA" id="ARBA00023568"/>
    </source>
</evidence>
<dbReference type="PANTHER" id="PTHR10408">
    <property type="entry name" value="STEROL O-ACYLTRANSFERASE"/>
    <property type="match status" value="1"/>
</dbReference>
<comment type="subcellular location">
    <subcellularLocation>
        <location evidence="1">Endoplasmic reticulum membrane</location>
        <topology evidence="1">Multi-pass membrane protein</topology>
    </subcellularLocation>
</comment>
<evidence type="ECO:0000256" key="5">
    <source>
        <dbReference type="ARBA" id="ARBA00022824"/>
    </source>
</evidence>
<dbReference type="Proteomes" id="UP001306508">
    <property type="component" value="Unassembled WGS sequence"/>
</dbReference>
<feature type="transmembrane region" description="Helical" evidence="12">
    <location>
        <begin position="435"/>
        <end position="454"/>
    </location>
</feature>
<feature type="transmembrane region" description="Helical" evidence="12">
    <location>
        <begin position="258"/>
        <end position="279"/>
    </location>
</feature>
<feature type="region of interest" description="Disordered" evidence="11">
    <location>
        <begin position="158"/>
        <end position="196"/>
    </location>
</feature>
<dbReference type="SMART" id="SM00248">
    <property type="entry name" value="ANK"/>
    <property type="match status" value="3"/>
</dbReference>
<dbReference type="GO" id="GO:0034737">
    <property type="term" value="F:ergosterol O-acyltransferase activity"/>
    <property type="evidence" value="ECO:0007669"/>
    <property type="project" value="TreeGrafter"/>
</dbReference>
<dbReference type="PANTHER" id="PTHR10408:SF23">
    <property type="entry name" value="STEROL O-ACYLTRANSFERASE 1-RELATED"/>
    <property type="match status" value="1"/>
</dbReference>
<keyword evidence="6 12" id="KW-1133">Transmembrane helix</keyword>
<evidence type="ECO:0000313" key="14">
    <source>
        <dbReference type="Proteomes" id="UP001306508"/>
    </source>
</evidence>
<dbReference type="SUPFAM" id="SSF48403">
    <property type="entry name" value="Ankyrin repeat"/>
    <property type="match status" value="1"/>
</dbReference>